<dbReference type="SMART" id="SM00331">
    <property type="entry name" value="PP2C_SIG"/>
    <property type="match status" value="1"/>
</dbReference>
<dbReference type="InterPro" id="IPR001932">
    <property type="entry name" value="PPM-type_phosphatase-like_dom"/>
</dbReference>
<dbReference type="SUPFAM" id="SSF81606">
    <property type="entry name" value="PP2C-like"/>
    <property type="match status" value="1"/>
</dbReference>
<dbReference type="RefSeq" id="WP_191197451.1">
    <property type="nucleotide sequence ID" value="NZ_BAAAPA010000002.1"/>
</dbReference>
<keyword evidence="5" id="KW-1185">Reference proteome</keyword>
<dbReference type="Pfam" id="PF07228">
    <property type="entry name" value="SpoIIE"/>
    <property type="match status" value="1"/>
</dbReference>
<dbReference type="InterPro" id="IPR052016">
    <property type="entry name" value="Bact_Sigma-Reg"/>
</dbReference>
<keyword evidence="1" id="KW-0378">Hydrolase</keyword>
<accession>A0ABR8MA92</accession>
<evidence type="ECO:0000259" key="3">
    <source>
        <dbReference type="SMART" id="SM00331"/>
    </source>
</evidence>
<comment type="caution">
    <text evidence="4">The sequence shown here is derived from an EMBL/GenBank/DDBJ whole genome shotgun (WGS) entry which is preliminary data.</text>
</comment>
<evidence type="ECO:0000256" key="2">
    <source>
        <dbReference type="SAM" id="Phobius"/>
    </source>
</evidence>
<evidence type="ECO:0000313" key="4">
    <source>
        <dbReference type="EMBL" id="MBD3913077.1"/>
    </source>
</evidence>
<dbReference type="EMBL" id="JACXYY010000001">
    <property type="protein sequence ID" value="MBD3913077.1"/>
    <property type="molecule type" value="Genomic_DNA"/>
</dbReference>
<name>A0ABR8MA92_9ACTN</name>
<keyword evidence="2" id="KW-0472">Membrane</keyword>
<evidence type="ECO:0000313" key="5">
    <source>
        <dbReference type="Proteomes" id="UP000649289"/>
    </source>
</evidence>
<feature type="transmembrane region" description="Helical" evidence="2">
    <location>
        <begin position="32"/>
        <end position="53"/>
    </location>
</feature>
<reference evidence="4 5" key="1">
    <citation type="submission" date="2020-09" db="EMBL/GenBank/DDBJ databases">
        <title>novel species in genus Nocardioides.</title>
        <authorList>
            <person name="Zhang G."/>
        </authorList>
    </citation>
    <scope>NUCLEOTIDE SEQUENCE [LARGE SCALE GENOMIC DNA]</scope>
    <source>
        <strain evidence="4 5">19197</strain>
    </source>
</reference>
<dbReference type="PANTHER" id="PTHR43156:SF2">
    <property type="entry name" value="STAGE II SPORULATION PROTEIN E"/>
    <property type="match status" value="1"/>
</dbReference>
<dbReference type="PANTHER" id="PTHR43156">
    <property type="entry name" value="STAGE II SPORULATION PROTEIN E-RELATED"/>
    <property type="match status" value="1"/>
</dbReference>
<proteinExistence type="predicted"/>
<dbReference type="Proteomes" id="UP000649289">
    <property type="component" value="Unassembled WGS sequence"/>
</dbReference>
<gene>
    <name evidence="4" type="ORF">IEZ25_00490</name>
</gene>
<organism evidence="4 5">
    <name type="scientific">Nocardioides hwasunensis</name>
    <dbReference type="NCBI Taxonomy" id="397258"/>
    <lineage>
        <taxon>Bacteria</taxon>
        <taxon>Bacillati</taxon>
        <taxon>Actinomycetota</taxon>
        <taxon>Actinomycetes</taxon>
        <taxon>Propionibacteriales</taxon>
        <taxon>Nocardioidaceae</taxon>
        <taxon>Nocardioides</taxon>
    </lineage>
</organism>
<sequence>MSSPPDHTPAADVGHWLERSAARLVPRGSRMVTALVLVTLLIGVAIWFLPAWAPLVTLLVPLIFSSLVLGPRQLPWFVVYVLVVLTVVTLRQDASSRVLVAFGVMVTLGLMVLVSSRRRSRLGVAGVQGEMMFVDLRDRILRQGGIPHLPDQWYAAAELRSAGGTPFAGDFVVASEVDGRLEMVVVDVSGKGQAAGTRALLLSGAIGGLLSALPPREFLAAANTFLLRQDWDEGFATAIHLSLDLATGHYDLRSAGHPPAALRHAGSGRWEVLETEGPVLGLIDDVTYEAVSGEMRPGDALLLYTDGMVETRTRDISLGIDRMLGQAERLLRGQFEGGAKRLVEALGSRNDDRALLLVHRR</sequence>
<feature type="domain" description="PPM-type phosphatase" evidence="3">
    <location>
        <begin position="141"/>
        <end position="360"/>
    </location>
</feature>
<protein>
    <submittedName>
        <fullName evidence="4">Serine/threonine-protein phosphatase</fullName>
    </submittedName>
</protein>
<dbReference type="Gene3D" id="3.60.40.10">
    <property type="entry name" value="PPM-type phosphatase domain"/>
    <property type="match status" value="1"/>
</dbReference>
<feature type="transmembrane region" description="Helical" evidence="2">
    <location>
        <begin position="97"/>
        <end position="114"/>
    </location>
</feature>
<dbReference type="InterPro" id="IPR036457">
    <property type="entry name" value="PPM-type-like_dom_sf"/>
</dbReference>
<keyword evidence="2" id="KW-0812">Transmembrane</keyword>
<evidence type="ECO:0000256" key="1">
    <source>
        <dbReference type="ARBA" id="ARBA00022801"/>
    </source>
</evidence>
<feature type="transmembrane region" description="Helical" evidence="2">
    <location>
        <begin position="73"/>
        <end position="90"/>
    </location>
</feature>
<keyword evidence="2" id="KW-1133">Transmembrane helix</keyword>